<evidence type="ECO:0000256" key="1">
    <source>
        <dbReference type="ARBA" id="ARBA00001686"/>
    </source>
</evidence>
<evidence type="ECO:0000256" key="2">
    <source>
        <dbReference type="ARBA" id="ARBA00012169"/>
    </source>
</evidence>
<dbReference type="PROSITE" id="PS00915">
    <property type="entry name" value="PI3_4_KINASE_1"/>
    <property type="match status" value="1"/>
</dbReference>
<dbReference type="InterPro" id="IPR015433">
    <property type="entry name" value="PI3/4_kinase"/>
</dbReference>
<evidence type="ECO:0000256" key="5">
    <source>
        <dbReference type="SAM" id="MobiDB-lite"/>
    </source>
</evidence>
<evidence type="ECO:0000256" key="3">
    <source>
        <dbReference type="ARBA" id="ARBA00022679"/>
    </source>
</evidence>
<dbReference type="PROSITE" id="PS50290">
    <property type="entry name" value="PI3_4_KINASE_3"/>
    <property type="match status" value="1"/>
</dbReference>
<dbReference type="EC" id="2.7.1.67" evidence="2"/>
<dbReference type="InterPro" id="IPR057754">
    <property type="entry name" value="PI4-kinase_beta/PIK1_cat"/>
</dbReference>
<dbReference type="CDD" id="cd05168">
    <property type="entry name" value="PI4Kc_III_beta"/>
    <property type="match status" value="1"/>
</dbReference>
<feature type="domain" description="PI3K/PI4K catalytic" evidence="6">
    <location>
        <begin position="399"/>
        <end position="662"/>
    </location>
</feature>
<dbReference type="GO" id="GO:0004430">
    <property type="term" value="F:1-phosphatidylinositol 4-kinase activity"/>
    <property type="evidence" value="ECO:0007669"/>
    <property type="project" value="UniProtKB-EC"/>
</dbReference>
<dbReference type="GO" id="GO:0016020">
    <property type="term" value="C:membrane"/>
    <property type="evidence" value="ECO:0007669"/>
    <property type="project" value="TreeGrafter"/>
</dbReference>
<dbReference type="Gene3D" id="1.10.1070.11">
    <property type="entry name" value="Phosphatidylinositol 3-/4-kinase, catalytic domain"/>
    <property type="match status" value="1"/>
</dbReference>
<dbReference type="InterPro" id="IPR018936">
    <property type="entry name" value="PI3/4_kinase_CS"/>
</dbReference>
<dbReference type="GO" id="GO:0005737">
    <property type="term" value="C:cytoplasm"/>
    <property type="evidence" value="ECO:0007669"/>
    <property type="project" value="TreeGrafter"/>
</dbReference>
<accession>A0A7S1S0C5</accession>
<dbReference type="SMART" id="SM00146">
    <property type="entry name" value="PI3Kc"/>
    <property type="match status" value="1"/>
</dbReference>
<dbReference type="GO" id="GO:0046854">
    <property type="term" value="P:phosphatidylinositol phosphate biosynthetic process"/>
    <property type="evidence" value="ECO:0007669"/>
    <property type="project" value="InterPro"/>
</dbReference>
<sequence>MQRRPSGCSDHDFFRQASPKGGGSSSSSAGSSHATSLRHLAEVAQAHTPEQRAALFKLQPHLPNAYSDLGEPVTGWVASVVNEGTLRGEMRHFILKQRRCDYFNTQNHLILMITKLSTALVATAEKEERKACLASTMHLLNRWLLDRRAFMALNVEGSLSLLGLHIPILRMRDTRQQLLCVHIEHCRVFSSATRAPFLLVYETANLDEEPLDAVPLAVGRGNGPSNGTATPPEEVAEGKRKRVKPIDVLENDAELLPDSLTEPLCDCVLTELADSKAGGDDTQAVSAGSRAPGERKKALQQRLAVVTPEEWLRISAAVPPMPAAVPSKPPRCLRCPHAAAWRDVEDAPAQSPGGSVGSDGAEAEAGMYGVPPECANCPKIKRIELATKTRLRIWGESWRSRRERIRRASPFGRYPSWDLNAVVVKGGDDLRQELLASQVIKQFSAIFKEAGLPLWLYEAEVLVANSSSGFMECFLDTMSVNGIKKHFPGKSLAEIFKVAFADRLFEAKQNFIESYAAYSLVVWFLQVKDRHNDNLLMVSTGHVVHLDFGFMLSNSPGGNIGFESSPFKLTQEFLDVMDGECSDQYEYFRTLVIRGFLEARKHVDRIILPVRMLLTGSKLPCFREGPEAVLQSLHDRFYVNLTEAACIEKIVELIDTSVNNWRTIQYDNYQRIVNGIL</sequence>
<reference evidence="7" key="1">
    <citation type="submission" date="2021-01" db="EMBL/GenBank/DDBJ databases">
        <authorList>
            <person name="Corre E."/>
            <person name="Pelletier E."/>
            <person name="Niang G."/>
            <person name="Scheremetjew M."/>
            <person name="Finn R."/>
            <person name="Kale V."/>
            <person name="Holt S."/>
            <person name="Cochrane G."/>
            <person name="Meng A."/>
            <person name="Brown T."/>
            <person name="Cohen L."/>
        </authorList>
    </citation>
    <scope>NUCLEOTIDE SEQUENCE</scope>
    <source>
        <strain evidence="7">OF101</strain>
    </source>
</reference>
<dbReference type="SUPFAM" id="SSF56112">
    <property type="entry name" value="Protein kinase-like (PK-like)"/>
    <property type="match status" value="1"/>
</dbReference>
<evidence type="ECO:0000259" key="6">
    <source>
        <dbReference type="PROSITE" id="PS50290"/>
    </source>
</evidence>
<gene>
    <name evidence="7" type="ORF">ACAT0790_LOCUS57968</name>
</gene>
<dbReference type="EMBL" id="HBGE01097382">
    <property type="protein sequence ID" value="CAD9181196.1"/>
    <property type="molecule type" value="Transcribed_RNA"/>
</dbReference>
<feature type="region of interest" description="Disordered" evidence="5">
    <location>
        <begin position="277"/>
        <end position="296"/>
    </location>
</feature>
<organism evidence="7">
    <name type="scientific">Alexandrium catenella</name>
    <name type="common">Red tide dinoflagellate</name>
    <name type="synonym">Gonyaulax catenella</name>
    <dbReference type="NCBI Taxonomy" id="2925"/>
    <lineage>
        <taxon>Eukaryota</taxon>
        <taxon>Sar</taxon>
        <taxon>Alveolata</taxon>
        <taxon>Dinophyceae</taxon>
        <taxon>Gonyaulacales</taxon>
        <taxon>Pyrocystaceae</taxon>
        <taxon>Alexandrium</taxon>
    </lineage>
</organism>
<dbReference type="InterPro" id="IPR036940">
    <property type="entry name" value="PI3/4_kinase_cat_sf"/>
</dbReference>
<protein>
    <recommendedName>
        <fullName evidence="2">1-phosphatidylinositol 4-kinase</fullName>
        <ecNumber evidence="2">2.7.1.67</ecNumber>
    </recommendedName>
</protein>
<evidence type="ECO:0000313" key="7">
    <source>
        <dbReference type="EMBL" id="CAD9181196.1"/>
    </source>
</evidence>
<dbReference type="AlphaFoldDB" id="A0A7S1S0C5"/>
<dbReference type="Gene3D" id="3.30.1010.10">
    <property type="entry name" value="Phosphatidylinositol 3-kinase Catalytic Subunit, Chain A, domain 4"/>
    <property type="match status" value="1"/>
</dbReference>
<dbReference type="GO" id="GO:0048015">
    <property type="term" value="P:phosphatidylinositol-mediated signaling"/>
    <property type="evidence" value="ECO:0007669"/>
    <property type="project" value="TreeGrafter"/>
</dbReference>
<dbReference type="FunFam" id="1.10.1070.11:FF:000016">
    <property type="entry name" value="PIK1p Phosphatidylinositol 4-kinase"/>
    <property type="match status" value="1"/>
</dbReference>
<keyword evidence="3" id="KW-0808">Transferase</keyword>
<feature type="region of interest" description="Disordered" evidence="5">
    <location>
        <begin position="220"/>
        <end position="240"/>
    </location>
</feature>
<dbReference type="PANTHER" id="PTHR10048">
    <property type="entry name" value="PHOSPHATIDYLINOSITOL KINASE"/>
    <property type="match status" value="1"/>
</dbReference>
<dbReference type="InterPro" id="IPR000403">
    <property type="entry name" value="PI3/4_kinase_cat_dom"/>
</dbReference>
<feature type="region of interest" description="Disordered" evidence="5">
    <location>
        <begin position="345"/>
        <end position="364"/>
    </location>
</feature>
<keyword evidence="4" id="KW-0418">Kinase</keyword>
<name>A0A7S1S0C5_ALECA</name>
<dbReference type="PANTHER" id="PTHR10048:SF22">
    <property type="entry name" value="PHOSPHATIDYLINOSITOL 4-KINASE BETA"/>
    <property type="match status" value="1"/>
</dbReference>
<evidence type="ECO:0000256" key="4">
    <source>
        <dbReference type="ARBA" id="ARBA00022777"/>
    </source>
</evidence>
<dbReference type="Pfam" id="PF00454">
    <property type="entry name" value="PI3_PI4_kinase"/>
    <property type="match status" value="1"/>
</dbReference>
<proteinExistence type="predicted"/>
<comment type="catalytic activity">
    <reaction evidence="1">
        <text>a 1,2-diacyl-sn-glycero-3-phospho-(1D-myo-inositol) + ATP = a 1,2-diacyl-sn-glycero-3-phospho-(1D-myo-inositol 4-phosphate) + ADP + H(+)</text>
        <dbReference type="Rhea" id="RHEA:19877"/>
        <dbReference type="ChEBI" id="CHEBI:15378"/>
        <dbReference type="ChEBI" id="CHEBI:30616"/>
        <dbReference type="ChEBI" id="CHEBI:57880"/>
        <dbReference type="ChEBI" id="CHEBI:58178"/>
        <dbReference type="ChEBI" id="CHEBI:456216"/>
        <dbReference type="EC" id="2.7.1.67"/>
    </reaction>
</comment>
<feature type="region of interest" description="Disordered" evidence="5">
    <location>
        <begin position="1"/>
        <end position="36"/>
    </location>
</feature>
<dbReference type="InterPro" id="IPR011009">
    <property type="entry name" value="Kinase-like_dom_sf"/>
</dbReference>